<dbReference type="SUPFAM" id="SSF51735">
    <property type="entry name" value="NAD(P)-binding Rossmann-fold domains"/>
    <property type="match status" value="1"/>
</dbReference>
<dbReference type="AlphaFoldDB" id="A0A8J7K4I0"/>
<comment type="caution">
    <text evidence="2">The sequence shown here is derived from an EMBL/GenBank/DDBJ whole genome shotgun (WGS) entry which is preliminary data.</text>
</comment>
<dbReference type="RefSeq" id="WP_194183031.1">
    <property type="nucleotide sequence ID" value="NZ_JADGIK010000005.1"/>
</dbReference>
<evidence type="ECO:0000313" key="3">
    <source>
        <dbReference type="Proteomes" id="UP000608754"/>
    </source>
</evidence>
<feature type="domain" description="NAD-dependent epimerase/dehydratase" evidence="1">
    <location>
        <begin position="32"/>
        <end position="161"/>
    </location>
</feature>
<protein>
    <submittedName>
        <fullName evidence="2">NAD-dependent epimerase/dehydratase family protein</fullName>
    </submittedName>
</protein>
<reference evidence="2" key="1">
    <citation type="submission" date="2020-10" db="EMBL/GenBank/DDBJ databases">
        <authorList>
            <person name="Lu T."/>
            <person name="Wang Q."/>
            <person name="Han X."/>
        </authorList>
    </citation>
    <scope>NUCLEOTIDE SEQUENCE</scope>
    <source>
        <strain evidence="2">WQ 117</strain>
    </source>
</reference>
<dbReference type="InterPro" id="IPR001509">
    <property type="entry name" value="Epimerase_deHydtase"/>
</dbReference>
<evidence type="ECO:0000259" key="1">
    <source>
        <dbReference type="Pfam" id="PF01370"/>
    </source>
</evidence>
<dbReference type="Pfam" id="PF01370">
    <property type="entry name" value="Epimerase"/>
    <property type="match status" value="1"/>
</dbReference>
<proteinExistence type="predicted"/>
<dbReference type="InterPro" id="IPR036291">
    <property type="entry name" value="NAD(P)-bd_dom_sf"/>
</dbReference>
<name>A0A8J7K4I0_9FLAO</name>
<evidence type="ECO:0000313" key="2">
    <source>
        <dbReference type="EMBL" id="MBF0597488.1"/>
    </source>
</evidence>
<dbReference type="EMBL" id="JADGIK010000005">
    <property type="protein sequence ID" value="MBF0597488.1"/>
    <property type="molecule type" value="Genomic_DNA"/>
</dbReference>
<accession>A0A8J7K4I0</accession>
<gene>
    <name evidence="2" type="ORF">IM532_08500</name>
</gene>
<organism evidence="2 3">
    <name type="scientific">Faecalibacter rhinopitheci</name>
    <dbReference type="NCBI Taxonomy" id="2779678"/>
    <lineage>
        <taxon>Bacteria</taxon>
        <taxon>Pseudomonadati</taxon>
        <taxon>Bacteroidota</taxon>
        <taxon>Flavobacteriia</taxon>
        <taxon>Flavobacteriales</taxon>
        <taxon>Weeksellaceae</taxon>
        <taxon>Faecalibacter</taxon>
    </lineage>
</organism>
<dbReference type="Gene3D" id="3.40.50.720">
    <property type="entry name" value="NAD(P)-binding Rossmann-like Domain"/>
    <property type="match status" value="1"/>
</dbReference>
<keyword evidence="3" id="KW-1185">Reference proteome</keyword>
<dbReference type="Proteomes" id="UP000608754">
    <property type="component" value="Unassembled WGS sequence"/>
</dbReference>
<sequence>MIIGKGLIALQFLDCDNDKIIFFASGVSNSSETDKNQFLREENLIRETLKAHPHKLFIYFSTCSIYDSSKYNSAYVLHKLQMEEIIKEFATHYLILRISNAVGKGGNPNLLLNYLARSIKDNKVLTIHKNATRNLIDVEDIKNIVLKYIESDIHNKIINVAYTDNFKIPDIITAFQDILNIKANISIEDLGEHYSIDVHELNYKFPITDKKKYLYNLIKKYYL</sequence>